<sequence>MQDMRQSGISHVLCVSGLHLSLVVMIIFLTTRFLLNLSNYLTYNFNIKLISAYCSLIGSFGYLELSGMQRAATRAFITAAIFIYGIIYRTLLLSPSFTYNCDFYNIIVKSRIYFSSKFPIIFYRRIIACCRL</sequence>
<protein>
    <submittedName>
        <fullName evidence="3">Competence family protein</fullName>
    </submittedName>
</protein>
<accession>A0A0F3N046</accession>
<evidence type="ECO:0000313" key="4">
    <source>
        <dbReference type="Proteomes" id="UP000033556"/>
    </source>
</evidence>
<evidence type="ECO:0000313" key="3">
    <source>
        <dbReference type="EMBL" id="KJV61413.1"/>
    </source>
</evidence>
<keyword evidence="1" id="KW-0472">Membrane</keyword>
<feature type="transmembrane region" description="Helical" evidence="1">
    <location>
        <begin position="41"/>
        <end position="63"/>
    </location>
</feature>
<evidence type="ECO:0000256" key="1">
    <source>
        <dbReference type="SAM" id="Phobius"/>
    </source>
</evidence>
<reference evidence="3 4" key="1">
    <citation type="submission" date="2015-01" db="EMBL/GenBank/DDBJ databases">
        <title>Genome Sequencing of Rickettsiales.</title>
        <authorList>
            <person name="Daugherty S.C."/>
            <person name="Su Q."/>
            <person name="Abolude K."/>
            <person name="Beier-Sexton M."/>
            <person name="Carlyon J.A."/>
            <person name="Carter R."/>
            <person name="Day N.P."/>
            <person name="Dumler S.J."/>
            <person name="Dyachenko V."/>
            <person name="Godinez A."/>
            <person name="Kurtti T.J."/>
            <person name="Lichay M."/>
            <person name="Mullins K.E."/>
            <person name="Ott S."/>
            <person name="Pappas-Brown V."/>
            <person name="Paris D.H."/>
            <person name="Patel P."/>
            <person name="Richards A.L."/>
            <person name="Sadzewicz L."/>
            <person name="Sears K."/>
            <person name="Seidman D."/>
            <person name="Sengamalay N."/>
            <person name="Stenos J."/>
            <person name="Tallon L.J."/>
            <person name="Vincent G."/>
            <person name="Fraser C.M."/>
            <person name="Munderloh U."/>
            <person name="Dunning-Hotopp J.C."/>
        </authorList>
    </citation>
    <scope>NUCLEOTIDE SEQUENCE [LARGE SCALE GENOMIC DNA]</scope>
    <source>
        <strain evidence="3 4">Ac/Pa</strain>
    </source>
</reference>
<dbReference type="EMBL" id="LANR01000001">
    <property type="protein sequence ID" value="KJV61413.1"/>
    <property type="molecule type" value="Genomic_DNA"/>
</dbReference>
<proteinExistence type="predicted"/>
<dbReference type="Pfam" id="PF03772">
    <property type="entry name" value="Competence"/>
    <property type="match status" value="1"/>
</dbReference>
<keyword evidence="1" id="KW-0812">Transmembrane</keyword>
<keyword evidence="4" id="KW-1185">Reference proteome</keyword>
<organism evidence="3 4">
    <name type="scientific">Rickettsia amblyommatis str. Ac/Pa</name>
    <dbReference type="NCBI Taxonomy" id="1359164"/>
    <lineage>
        <taxon>Bacteria</taxon>
        <taxon>Pseudomonadati</taxon>
        <taxon>Pseudomonadota</taxon>
        <taxon>Alphaproteobacteria</taxon>
        <taxon>Rickettsiales</taxon>
        <taxon>Rickettsiaceae</taxon>
        <taxon>Rickettsieae</taxon>
        <taxon>Rickettsia</taxon>
        <taxon>spotted fever group</taxon>
    </lineage>
</organism>
<evidence type="ECO:0000259" key="2">
    <source>
        <dbReference type="Pfam" id="PF03772"/>
    </source>
</evidence>
<feature type="transmembrane region" description="Helical" evidence="1">
    <location>
        <begin position="12"/>
        <end position="35"/>
    </location>
</feature>
<dbReference type="PATRIC" id="fig|1359164.3.peg.415"/>
<dbReference type="Proteomes" id="UP000033556">
    <property type="component" value="Unassembled WGS sequence"/>
</dbReference>
<gene>
    <name evidence="3" type="ORF">APHACPA_0419</name>
</gene>
<comment type="caution">
    <text evidence="3">The sequence shown here is derived from an EMBL/GenBank/DDBJ whole genome shotgun (WGS) entry which is preliminary data.</text>
</comment>
<dbReference type="InterPro" id="IPR004477">
    <property type="entry name" value="ComEC_N"/>
</dbReference>
<dbReference type="AlphaFoldDB" id="A0A0F3N046"/>
<feature type="transmembrane region" description="Helical" evidence="1">
    <location>
        <begin position="75"/>
        <end position="93"/>
    </location>
</feature>
<name>A0A0F3N046_RICAM</name>
<feature type="domain" description="ComEC/Rec2-related protein" evidence="2">
    <location>
        <begin position="2"/>
        <end position="89"/>
    </location>
</feature>
<keyword evidence="1" id="KW-1133">Transmembrane helix</keyword>